<keyword evidence="2" id="KW-1185">Reference proteome</keyword>
<evidence type="ECO:0000313" key="2">
    <source>
        <dbReference type="Proteomes" id="UP000296049"/>
    </source>
</evidence>
<organism evidence="1 2">
    <name type="scientific">Anas platyrhynchos</name>
    <name type="common">Mallard</name>
    <name type="synonym">Anas boschas</name>
    <dbReference type="NCBI Taxonomy" id="8839"/>
    <lineage>
        <taxon>Eukaryota</taxon>
        <taxon>Metazoa</taxon>
        <taxon>Chordata</taxon>
        <taxon>Craniata</taxon>
        <taxon>Vertebrata</taxon>
        <taxon>Euteleostomi</taxon>
        <taxon>Archelosauria</taxon>
        <taxon>Archosauria</taxon>
        <taxon>Dinosauria</taxon>
        <taxon>Saurischia</taxon>
        <taxon>Theropoda</taxon>
        <taxon>Coelurosauria</taxon>
        <taxon>Aves</taxon>
        <taxon>Neognathae</taxon>
        <taxon>Galloanserae</taxon>
        <taxon>Anseriformes</taxon>
        <taxon>Anatidae</taxon>
        <taxon>Anatinae</taxon>
        <taxon>Anas</taxon>
    </lineage>
</organism>
<reference evidence="2" key="1">
    <citation type="journal article" date="2013" name="Nat. Genet.">
        <title>The duck genome and transcriptome provide insight into an avian influenza virus reservoir species.</title>
        <authorList>
            <person name="Huang Y."/>
            <person name="Li Y."/>
            <person name="Burt D.W."/>
            <person name="Chen H."/>
            <person name="Zhang Y."/>
            <person name="Qian W."/>
            <person name="Kim H."/>
            <person name="Gan S."/>
            <person name="Zhao Y."/>
            <person name="Li J."/>
            <person name="Yi K."/>
            <person name="Feng H."/>
            <person name="Zhu P."/>
            <person name="Li B."/>
            <person name="Liu Q."/>
            <person name="Fairley S."/>
            <person name="Magor K.E."/>
            <person name="Du Z."/>
            <person name="Hu X."/>
            <person name="Goodman L."/>
            <person name="Tafer H."/>
            <person name="Vignal A."/>
            <person name="Lee T."/>
            <person name="Kim K.W."/>
            <person name="Sheng Z."/>
            <person name="An Y."/>
            <person name="Searle S."/>
            <person name="Herrero J."/>
            <person name="Groenen M.A."/>
            <person name="Crooijmans R.P."/>
            <person name="Faraut T."/>
            <person name="Cai Q."/>
            <person name="Webster R.G."/>
            <person name="Aldridge J.R."/>
            <person name="Warren W.C."/>
            <person name="Bartschat S."/>
            <person name="Kehr S."/>
            <person name="Marz M."/>
            <person name="Stadler P.F."/>
            <person name="Smith J."/>
            <person name="Kraus R.H."/>
            <person name="Zhao Y."/>
            <person name="Ren L."/>
            <person name="Fei J."/>
            <person name="Morisson M."/>
            <person name="Kaiser P."/>
            <person name="Griffin D.K."/>
            <person name="Rao M."/>
            <person name="Pitel F."/>
            <person name="Wang J."/>
            <person name="Li N."/>
        </authorList>
    </citation>
    <scope>NUCLEOTIDE SEQUENCE [LARGE SCALE GENOMIC DNA]</scope>
</reference>
<dbReference type="Proteomes" id="UP000296049">
    <property type="component" value="Unassembled WGS sequence"/>
</dbReference>
<evidence type="ECO:0000313" key="1">
    <source>
        <dbReference type="EMBL" id="EOA94737.1"/>
    </source>
</evidence>
<dbReference type="EMBL" id="KB744621">
    <property type="protein sequence ID" value="EOA94737.1"/>
    <property type="molecule type" value="Genomic_DNA"/>
</dbReference>
<sequence>MGNSTVKSFEPFSYKADRREKIQTVGTFSRTINSTQLHLASTDQALNSKVLPIPHRAQNSHRIAKTSEKDRLEKDAIKVSSNVTENDNTAAVSSLSSVTKMASVGKMRFHTAFNLQLICTLLVSAQSYHPCATSSPNHAGAHEDLFPVPAEAKRAAARNVLAALLLPMVPVATQ</sequence>
<gene>
    <name evidence="1" type="ORF">Anapl_17100</name>
</gene>
<proteinExistence type="predicted"/>
<name>R0L384_ANAPL</name>
<protein>
    <submittedName>
        <fullName evidence="1">Uncharacterized protein</fullName>
    </submittedName>
</protein>
<dbReference type="AlphaFoldDB" id="R0L384"/>
<accession>R0L384</accession>